<keyword evidence="4" id="KW-0804">Transcription</keyword>
<evidence type="ECO:0000259" key="5">
    <source>
        <dbReference type="PROSITE" id="PS50931"/>
    </source>
</evidence>
<comment type="similarity">
    <text evidence="1">Belongs to the LysR transcriptional regulatory family.</text>
</comment>
<dbReference type="PANTHER" id="PTHR30537:SF5">
    <property type="entry name" value="HTH-TYPE TRANSCRIPTIONAL ACTIVATOR TTDR-RELATED"/>
    <property type="match status" value="1"/>
</dbReference>
<keyword evidence="2" id="KW-0805">Transcription regulation</keyword>
<dbReference type="InterPro" id="IPR005119">
    <property type="entry name" value="LysR_subst-bd"/>
</dbReference>
<dbReference type="EMBL" id="JBIHMM010000001">
    <property type="protein sequence ID" value="MFH0253519.1"/>
    <property type="molecule type" value="Genomic_DNA"/>
</dbReference>
<reference evidence="6 7" key="1">
    <citation type="submission" date="2024-10" db="EMBL/GenBank/DDBJ databases">
        <authorList>
            <person name="Yang X.-N."/>
        </authorList>
    </citation>
    <scope>NUCLEOTIDE SEQUENCE [LARGE SCALE GENOMIC DNA]</scope>
    <source>
        <strain evidence="6 7">CAU 1059</strain>
    </source>
</reference>
<dbReference type="RefSeq" id="WP_394624036.1">
    <property type="nucleotide sequence ID" value="NZ_JBIHMM010000001.1"/>
</dbReference>
<protein>
    <submittedName>
        <fullName evidence="6">LysR family transcriptional regulator</fullName>
    </submittedName>
</protein>
<dbReference type="PROSITE" id="PS50931">
    <property type="entry name" value="HTH_LYSR"/>
    <property type="match status" value="1"/>
</dbReference>
<sequence>MMLFVKVVDSGSISAASRAMGQTPSAVSKQIGLLEDHVRFRLLSRSRAGVSPTVEGRDFYTRCKAVAAAFEEAAAHIQNLDGIPRGKLRVASSVAFGKSQLIPALPMFLDQNPEVQISLDLTDRDIDIEAEGYDAAICFAEQRQDPDAVLRKFLKSHRILCAAPAYLARAGTPETFGDLPRHNCLRIAGNNDRNDWIGPNGGHGEAACTFEGNSTDVVFRATLAGIGIARLPFYLVASKLRSGELVHLLPDYSQKNAELAVVFADKRNMAPRTRAFVDFLVRTFRGGPEGCTEMAQGTGAGVAERGNAPRPIDHFG</sequence>
<proteinExistence type="inferred from homology"/>
<dbReference type="InterPro" id="IPR000847">
    <property type="entry name" value="LysR_HTH_N"/>
</dbReference>
<evidence type="ECO:0000256" key="4">
    <source>
        <dbReference type="ARBA" id="ARBA00023163"/>
    </source>
</evidence>
<evidence type="ECO:0000256" key="2">
    <source>
        <dbReference type="ARBA" id="ARBA00023015"/>
    </source>
</evidence>
<dbReference type="Pfam" id="PF03466">
    <property type="entry name" value="LysR_substrate"/>
    <property type="match status" value="1"/>
</dbReference>
<dbReference type="Pfam" id="PF00126">
    <property type="entry name" value="HTH_1"/>
    <property type="match status" value="1"/>
</dbReference>
<dbReference type="CDD" id="cd08422">
    <property type="entry name" value="PBP2_CrgA_like"/>
    <property type="match status" value="1"/>
</dbReference>
<feature type="domain" description="HTH lysR-type" evidence="5">
    <location>
        <begin position="1"/>
        <end position="53"/>
    </location>
</feature>
<organism evidence="6 7">
    <name type="scientific">Roseovarius aquimarinus</name>
    <dbReference type="NCBI Taxonomy" id="1229156"/>
    <lineage>
        <taxon>Bacteria</taxon>
        <taxon>Pseudomonadati</taxon>
        <taxon>Pseudomonadota</taxon>
        <taxon>Alphaproteobacteria</taxon>
        <taxon>Rhodobacterales</taxon>
        <taxon>Roseobacteraceae</taxon>
        <taxon>Roseovarius</taxon>
    </lineage>
</organism>
<dbReference type="InterPro" id="IPR058163">
    <property type="entry name" value="LysR-type_TF_proteobact-type"/>
</dbReference>
<evidence type="ECO:0000313" key="7">
    <source>
        <dbReference type="Proteomes" id="UP001607157"/>
    </source>
</evidence>
<dbReference type="PANTHER" id="PTHR30537">
    <property type="entry name" value="HTH-TYPE TRANSCRIPTIONAL REGULATOR"/>
    <property type="match status" value="1"/>
</dbReference>
<keyword evidence="7" id="KW-1185">Reference proteome</keyword>
<dbReference type="Gene3D" id="3.40.190.290">
    <property type="match status" value="1"/>
</dbReference>
<dbReference type="Gene3D" id="1.10.10.10">
    <property type="entry name" value="Winged helix-like DNA-binding domain superfamily/Winged helix DNA-binding domain"/>
    <property type="match status" value="1"/>
</dbReference>
<gene>
    <name evidence="6" type="ORF">ACGRVM_06425</name>
</gene>
<evidence type="ECO:0000256" key="3">
    <source>
        <dbReference type="ARBA" id="ARBA00023125"/>
    </source>
</evidence>
<dbReference type="InterPro" id="IPR036388">
    <property type="entry name" value="WH-like_DNA-bd_sf"/>
</dbReference>
<keyword evidence="3" id="KW-0238">DNA-binding</keyword>
<dbReference type="InterPro" id="IPR036390">
    <property type="entry name" value="WH_DNA-bd_sf"/>
</dbReference>
<accession>A0ABW7I6I4</accession>
<dbReference type="SUPFAM" id="SSF46785">
    <property type="entry name" value="Winged helix' DNA-binding domain"/>
    <property type="match status" value="1"/>
</dbReference>
<evidence type="ECO:0000256" key="1">
    <source>
        <dbReference type="ARBA" id="ARBA00009437"/>
    </source>
</evidence>
<dbReference type="SUPFAM" id="SSF53850">
    <property type="entry name" value="Periplasmic binding protein-like II"/>
    <property type="match status" value="1"/>
</dbReference>
<dbReference type="Proteomes" id="UP001607157">
    <property type="component" value="Unassembled WGS sequence"/>
</dbReference>
<name>A0ABW7I6I4_9RHOB</name>
<evidence type="ECO:0000313" key="6">
    <source>
        <dbReference type="EMBL" id="MFH0253519.1"/>
    </source>
</evidence>
<comment type="caution">
    <text evidence="6">The sequence shown here is derived from an EMBL/GenBank/DDBJ whole genome shotgun (WGS) entry which is preliminary data.</text>
</comment>